<dbReference type="EMBL" id="CAJVAX010000018">
    <property type="protein sequence ID" value="CAG7645378.1"/>
    <property type="molecule type" value="Genomic_DNA"/>
</dbReference>
<organism evidence="2 3">
    <name type="scientific">Actinacidiphila bryophytorum</name>
    <dbReference type="NCBI Taxonomy" id="1436133"/>
    <lineage>
        <taxon>Bacteria</taxon>
        <taxon>Bacillati</taxon>
        <taxon>Actinomycetota</taxon>
        <taxon>Actinomycetes</taxon>
        <taxon>Kitasatosporales</taxon>
        <taxon>Streptomycetaceae</taxon>
        <taxon>Actinacidiphila</taxon>
    </lineage>
</organism>
<feature type="region of interest" description="Disordered" evidence="1">
    <location>
        <begin position="1"/>
        <end position="113"/>
    </location>
</feature>
<accession>A0A9W4H2D3</accession>
<comment type="caution">
    <text evidence="2">The sequence shown here is derived from an EMBL/GenBank/DDBJ whole genome shotgun (WGS) entry which is preliminary data.</text>
</comment>
<evidence type="ECO:0000256" key="1">
    <source>
        <dbReference type="SAM" id="MobiDB-lite"/>
    </source>
</evidence>
<name>A0A9W4H2D3_9ACTN</name>
<protein>
    <submittedName>
        <fullName evidence="2">Uncharacterized protein</fullName>
    </submittedName>
</protein>
<sequence length="113" mass="11961">MHPRSAGLRRELSARRLPGRLVPKALSARTDAAAPANWAVPARPMRRSPAVYPNGGGPGPGRAPDTEQDHRSWPTTSSPSACPPTTGPTPGRRPSGGHGSASWARPWWTSATR</sequence>
<proteinExistence type="predicted"/>
<feature type="compositionally biased region" description="Low complexity" evidence="1">
    <location>
        <begin position="32"/>
        <end position="43"/>
    </location>
</feature>
<dbReference type="AlphaFoldDB" id="A0A9W4H2D3"/>
<reference evidence="2" key="1">
    <citation type="submission" date="2021-06" db="EMBL/GenBank/DDBJ databases">
        <authorList>
            <person name="Arsene-Ploetze F."/>
        </authorList>
    </citation>
    <scope>NUCLEOTIDE SEQUENCE</scope>
    <source>
        <strain evidence="2">SBRY1</strain>
    </source>
</reference>
<evidence type="ECO:0000313" key="3">
    <source>
        <dbReference type="Proteomes" id="UP001153328"/>
    </source>
</evidence>
<keyword evidence="3" id="KW-1185">Reference proteome</keyword>
<evidence type="ECO:0000313" key="2">
    <source>
        <dbReference type="EMBL" id="CAG7645378.1"/>
    </source>
</evidence>
<dbReference type="Proteomes" id="UP001153328">
    <property type="component" value="Unassembled WGS sequence"/>
</dbReference>
<gene>
    <name evidence="2" type="ORF">SBRY_40142</name>
</gene>